<reference evidence="2 3" key="1">
    <citation type="submission" date="2024-07" db="EMBL/GenBank/DDBJ databases">
        <title>Section-level genome sequencing and comparative genomics of Aspergillus sections Usti and Cavernicolus.</title>
        <authorList>
            <consortium name="Lawrence Berkeley National Laboratory"/>
            <person name="Nybo J.L."/>
            <person name="Vesth T.C."/>
            <person name="Theobald S."/>
            <person name="Frisvad J.C."/>
            <person name="Larsen T.O."/>
            <person name="Kjaerboelling I."/>
            <person name="Rothschild-Mancinelli K."/>
            <person name="Lyhne E.K."/>
            <person name="Kogle M.E."/>
            <person name="Barry K."/>
            <person name="Clum A."/>
            <person name="Na H."/>
            <person name="Ledsgaard L."/>
            <person name="Lin J."/>
            <person name="Lipzen A."/>
            <person name="Kuo A."/>
            <person name="Riley R."/>
            <person name="Mondo S."/>
            <person name="Labutti K."/>
            <person name="Haridas S."/>
            <person name="Pangalinan J."/>
            <person name="Salamov A.A."/>
            <person name="Simmons B.A."/>
            <person name="Magnuson J.K."/>
            <person name="Chen J."/>
            <person name="Drula E."/>
            <person name="Henrissat B."/>
            <person name="Wiebenga A."/>
            <person name="Lubbers R.J."/>
            <person name="Gomes A.C."/>
            <person name="Makela M.R."/>
            <person name="Stajich J."/>
            <person name="Grigoriev I.V."/>
            <person name="Mortensen U.H."/>
            <person name="De Vries R.P."/>
            <person name="Baker S.E."/>
            <person name="Andersen M.R."/>
        </authorList>
    </citation>
    <scope>NUCLEOTIDE SEQUENCE [LARGE SCALE GENOMIC DNA]</scope>
    <source>
        <strain evidence="2 3">CBS 588.65</strain>
    </source>
</reference>
<keyword evidence="3" id="KW-1185">Reference proteome</keyword>
<name>A0ABR4I2P8_9EURO</name>
<organism evidence="2 3">
    <name type="scientific">Aspergillus granulosus</name>
    <dbReference type="NCBI Taxonomy" id="176169"/>
    <lineage>
        <taxon>Eukaryota</taxon>
        <taxon>Fungi</taxon>
        <taxon>Dikarya</taxon>
        <taxon>Ascomycota</taxon>
        <taxon>Pezizomycotina</taxon>
        <taxon>Eurotiomycetes</taxon>
        <taxon>Eurotiomycetidae</taxon>
        <taxon>Eurotiales</taxon>
        <taxon>Aspergillaceae</taxon>
        <taxon>Aspergillus</taxon>
        <taxon>Aspergillus subgen. Nidulantes</taxon>
    </lineage>
</organism>
<feature type="compositionally biased region" description="Low complexity" evidence="1">
    <location>
        <begin position="559"/>
        <end position="573"/>
    </location>
</feature>
<feature type="compositionally biased region" description="Polar residues" evidence="1">
    <location>
        <begin position="574"/>
        <end position="591"/>
    </location>
</feature>
<evidence type="ECO:0000313" key="2">
    <source>
        <dbReference type="EMBL" id="KAL2821891.1"/>
    </source>
</evidence>
<feature type="region of interest" description="Disordered" evidence="1">
    <location>
        <begin position="363"/>
        <end position="659"/>
    </location>
</feature>
<feature type="compositionally biased region" description="Polar residues" evidence="1">
    <location>
        <begin position="472"/>
        <end position="489"/>
    </location>
</feature>
<gene>
    <name evidence="2" type="ORF">BJX63DRAFT_377370</name>
</gene>
<comment type="caution">
    <text evidence="2">The sequence shown here is derived from an EMBL/GenBank/DDBJ whole genome shotgun (WGS) entry which is preliminary data.</text>
</comment>
<feature type="compositionally biased region" description="Low complexity" evidence="1">
    <location>
        <begin position="535"/>
        <end position="551"/>
    </location>
</feature>
<feature type="compositionally biased region" description="Polar residues" evidence="1">
    <location>
        <begin position="416"/>
        <end position="426"/>
    </location>
</feature>
<dbReference type="Proteomes" id="UP001610334">
    <property type="component" value="Unassembled WGS sequence"/>
</dbReference>
<feature type="region of interest" description="Disordered" evidence="1">
    <location>
        <begin position="1"/>
        <end position="22"/>
    </location>
</feature>
<dbReference type="EMBL" id="JBFXLT010000003">
    <property type="protein sequence ID" value="KAL2821891.1"/>
    <property type="molecule type" value="Genomic_DNA"/>
</dbReference>
<feature type="region of interest" description="Disordered" evidence="1">
    <location>
        <begin position="180"/>
        <end position="223"/>
    </location>
</feature>
<evidence type="ECO:0008006" key="4">
    <source>
        <dbReference type="Google" id="ProtNLM"/>
    </source>
</evidence>
<accession>A0ABR4I2P8</accession>
<feature type="compositionally biased region" description="Low complexity" evidence="1">
    <location>
        <begin position="639"/>
        <end position="651"/>
    </location>
</feature>
<proteinExistence type="predicted"/>
<feature type="compositionally biased region" description="Low complexity" evidence="1">
    <location>
        <begin position="186"/>
        <end position="197"/>
    </location>
</feature>
<evidence type="ECO:0000256" key="1">
    <source>
        <dbReference type="SAM" id="MobiDB-lite"/>
    </source>
</evidence>
<protein>
    <recommendedName>
        <fullName evidence="4">RING-type E3 ubiquitin transferase</fullName>
    </recommendedName>
</protein>
<evidence type="ECO:0000313" key="3">
    <source>
        <dbReference type="Proteomes" id="UP001610334"/>
    </source>
</evidence>
<feature type="compositionally biased region" description="Basic and acidic residues" evidence="1">
    <location>
        <begin position="430"/>
        <end position="452"/>
    </location>
</feature>
<sequence length="721" mass="79555">MAALLQVPDSGLSLQRDSPGDDLTGKQTQIMRLNLAQSTLDELIESLRADQPARIRLGKTPTLFYGSNKSHHFHSSSEPHRSEIYTSTRADGEKLYFTGVLSHTLEVQKAQEATAATDQALANLEQSLSAFERGKESKKTHIITDIAEVRALRAGDSRSSTGKQAAILARMPSSKVELEKDRLLKNKSSSNRSVSSSPMLGVARSPIPMPPLTPTSAPLSQNKDRTRLDALKVPFIHLLAIRAVSTKFLARQTRSTIEDCAALAQKYGVENRINPEKFDLRDKVYRELDVWTFPYPSQEDRQEAIENAISAFDRMRISRTDKLWQSLLPKEERGKGKCLSRLDLRTGPIKKALTPRIHISDEAGKEGYATGQETDKSVGSLNLSKPGDPTGAPKSGMNTQKKRNDKDSSKRPTAKAKTTTNSTLTGRVTKKSDRKAPSKVESKFKSAEYVHDSDDDDTDPPDVSSSSEKSHPQQIQRKPQASPKPSDSQPPKEPSHVPTPKTDRTDTPLPKTDVTSSNKPSATKRPPSSLPSGYKSPQKPSAAAASPSVKPTSLHNRSRSSSQNNSSSSSSSSPLITQLSRPRVSTEQPNAKQPIKPNGVVRTSEATNTLKRKADVERPSLQTAGRLHGDLDPKRRRGVSTSSGGSTGSASPLSRELLTQQLREKSQKFKRFYAKYRALYDAMAAHSDPPRADVEKLNRQHAQLQRMKKEIWDEHRRLRDD</sequence>